<gene>
    <name evidence="9" type="ORF">TCAL_08102</name>
</gene>
<dbReference type="CDD" id="cd18186">
    <property type="entry name" value="BTB_POZ_ZBTB_KLHL-like"/>
    <property type="match status" value="1"/>
</dbReference>
<dbReference type="GO" id="GO:0008270">
    <property type="term" value="F:zinc ion binding"/>
    <property type="evidence" value="ECO:0007669"/>
    <property type="project" value="UniProtKB-KW"/>
</dbReference>
<dbReference type="AlphaFoldDB" id="A0A553PQ22"/>
<name>A0A553PQ22_TIGCA</name>
<dbReference type="GO" id="GO:0005634">
    <property type="term" value="C:nucleus"/>
    <property type="evidence" value="ECO:0007669"/>
    <property type="project" value="TreeGrafter"/>
</dbReference>
<comment type="caution">
    <text evidence="9">The sequence shown here is derived from an EMBL/GenBank/DDBJ whole genome shotgun (WGS) entry which is preliminary data.</text>
</comment>
<feature type="region of interest" description="Disordered" evidence="6">
    <location>
        <begin position="442"/>
        <end position="487"/>
    </location>
</feature>
<reference evidence="9 10" key="1">
    <citation type="journal article" date="2018" name="Nat. Ecol. Evol.">
        <title>Genomic signatures of mitonuclear coevolution across populations of Tigriopus californicus.</title>
        <authorList>
            <person name="Barreto F.S."/>
            <person name="Watson E.T."/>
            <person name="Lima T.G."/>
            <person name="Willett C.S."/>
            <person name="Edmands S."/>
            <person name="Li W."/>
            <person name="Burton R.S."/>
        </authorList>
    </citation>
    <scope>NUCLEOTIDE SEQUENCE [LARGE SCALE GENOMIC DNA]</scope>
    <source>
        <strain evidence="9 10">San Diego</strain>
    </source>
</reference>
<feature type="region of interest" description="Disordered" evidence="6">
    <location>
        <begin position="183"/>
        <end position="203"/>
    </location>
</feature>
<protein>
    <recommendedName>
        <fullName evidence="11">BTB domain-containing protein</fullName>
    </recommendedName>
</protein>
<dbReference type="PROSITE" id="PS00028">
    <property type="entry name" value="ZINC_FINGER_C2H2_1"/>
    <property type="match status" value="2"/>
</dbReference>
<evidence type="ECO:0000256" key="2">
    <source>
        <dbReference type="ARBA" id="ARBA00022737"/>
    </source>
</evidence>
<dbReference type="PANTHER" id="PTHR24379">
    <property type="entry name" value="KRAB AND ZINC FINGER DOMAIN-CONTAINING"/>
    <property type="match status" value="1"/>
</dbReference>
<dbReference type="SUPFAM" id="SSF57667">
    <property type="entry name" value="beta-beta-alpha zinc fingers"/>
    <property type="match status" value="1"/>
</dbReference>
<dbReference type="FunFam" id="3.30.160.60:FF:000446">
    <property type="entry name" value="Zinc finger protein"/>
    <property type="match status" value="1"/>
</dbReference>
<sequence>MASQAHWPLRTLQRAEHSHSAITAYIQDCFRRQIFCDLRLRAGSDPAWSIHCHRCVLGAVFPPLQALLASPDDRTVDLILAEFAPQEIAPLIDSIYAHLSQKSYVIPASSMALAQLLSRPTRLGPPPPPAVIDRTTPHPTDWAQADVLPELDGCQPAEAGAAGQDHDALLDCVKLERWSPASESETVDVSPAPRRGRRRVAARSGPILRSKGQRKRLASKKVNPATPKLSPVYPKPINHLDYYNADKLAARKRSMACDCPGLTFGNLMEQQNHFYTAHCQRDFSVCETCGNPVRIKYMEAHRETCAGSQRKPCLCPHCGHHTKGSGTLSTHMFDNHMKVKCKICGQEFVGDKSRRKHDHEQHAQTFDCDHCPLQFNTLYKKRSHMVRVHVPDHLRPYVCSECGQGFLYEGKLKRHKMNKHIRARPFACRCGCDNVAYNDQSTRNQHENRSHPHHPIVLERLKNPTVKHKPGVRKDPMTESEIWTDPP</sequence>
<dbReference type="SUPFAM" id="SSF54695">
    <property type="entry name" value="POZ domain"/>
    <property type="match status" value="1"/>
</dbReference>
<evidence type="ECO:0000256" key="4">
    <source>
        <dbReference type="ARBA" id="ARBA00022833"/>
    </source>
</evidence>
<keyword evidence="4" id="KW-0862">Zinc</keyword>
<feature type="compositionally biased region" description="Basic and acidic residues" evidence="6">
    <location>
        <begin position="444"/>
        <end position="462"/>
    </location>
</feature>
<feature type="domain" description="C2H2-type" evidence="8">
    <location>
        <begin position="397"/>
        <end position="425"/>
    </location>
</feature>
<keyword evidence="1" id="KW-0479">Metal-binding</keyword>
<dbReference type="PROSITE" id="PS50157">
    <property type="entry name" value="ZINC_FINGER_C2H2_2"/>
    <property type="match status" value="1"/>
</dbReference>
<keyword evidence="3 5" id="KW-0863">Zinc-finger</keyword>
<feature type="region of interest" description="Disordered" evidence="6">
    <location>
        <begin position="211"/>
        <end position="230"/>
    </location>
</feature>
<dbReference type="EMBL" id="VCGU01000002">
    <property type="protein sequence ID" value="TRY79766.1"/>
    <property type="molecule type" value="Genomic_DNA"/>
</dbReference>
<organism evidence="9 10">
    <name type="scientific">Tigriopus californicus</name>
    <name type="common">Marine copepod</name>
    <dbReference type="NCBI Taxonomy" id="6832"/>
    <lineage>
        <taxon>Eukaryota</taxon>
        <taxon>Metazoa</taxon>
        <taxon>Ecdysozoa</taxon>
        <taxon>Arthropoda</taxon>
        <taxon>Crustacea</taxon>
        <taxon>Multicrustacea</taxon>
        <taxon>Hexanauplia</taxon>
        <taxon>Copepoda</taxon>
        <taxon>Harpacticoida</taxon>
        <taxon>Harpacticidae</taxon>
        <taxon>Tigriopus</taxon>
    </lineage>
</organism>
<feature type="domain" description="BTB" evidence="7">
    <location>
        <begin position="36"/>
        <end position="96"/>
    </location>
</feature>
<dbReference type="SMART" id="SM00355">
    <property type="entry name" value="ZnF_C2H2"/>
    <property type="match status" value="5"/>
</dbReference>
<keyword evidence="2" id="KW-0677">Repeat</keyword>
<evidence type="ECO:0000313" key="10">
    <source>
        <dbReference type="Proteomes" id="UP000318571"/>
    </source>
</evidence>
<evidence type="ECO:0000256" key="1">
    <source>
        <dbReference type="ARBA" id="ARBA00022723"/>
    </source>
</evidence>
<dbReference type="GO" id="GO:0000977">
    <property type="term" value="F:RNA polymerase II transcription regulatory region sequence-specific DNA binding"/>
    <property type="evidence" value="ECO:0007669"/>
    <property type="project" value="TreeGrafter"/>
</dbReference>
<evidence type="ECO:0000259" key="8">
    <source>
        <dbReference type="PROSITE" id="PS50157"/>
    </source>
</evidence>
<dbReference type="Gene3D" id="3.30.710.10">
    <property type="entry name" value="Potassium Channel Kv1.1, Chain A"/>
    <property type="match status" value="1"/>
</dbReference>
<dbReference type="STRING" id="6832.A0A553PQ22"/>
<proteinExistence type="predicted"/>
<dbReference type="Gene3D" id="3.30.160.60">
    <property type="entry name" value="Classic Zinc Finger"/>
    <property type="match status" value="1"/>
</dbReference>
<dbReference type="Proteomes" id="UP000318571">
    <property type="component" value="Chromosome 6"/>
</dbReference>
<dbReference type="InterPro" id="IPR036236">
    <property type="entry name" value="Znf_C2H2_sf"/>
</dbReference>
<dbReference type="OMA" id="HENRSHP"/>
<dbReference type="Pfam" id="PF00651">
    <property type="entry name" value="BTB"/>
    <property type="match status" value="1"/>
</dbReference>
<evidence type="ECO:0000259" key="7">
    <source>
        <dbReference type="PROSITE" id="PS50097"/>
    </source>
</evidence>
<dbReference type="InterPro" id="IPR011333">
    <property type="entry name" value="SKP1/BTB/POZ_sf"/>
</dbReference>
<evidence type="ECO:0000256" key="5">
    <source>
        <dbReference type="PROSITE-ProRule" id="PRU00042"/>
    </source>
</evidence>
<dbReference type="PANTHER" id="PTHR24379:SF127">
    <property type="entry name" value="BLOODY FINGERS-RELATED"/>
    <property type="match status" value="1"/>
</dbReference>
<evidence type="ECO:0000313" key="9">
    <source>
        <dbReference type="EMBL" id="TRY79766.1"/>
    </source>
</evidence>
<dbReference type="PROSITE" id="PS50097">
    <property type="entry name" value="BTB"/>
    <property type="match status" value="1"/>
</dbReference>
<evidence type="ECO:0000256" key="3">
    <source>
        <dbReference type="ARBA" id="ARBA00022771"/>
    </source>
</evidence>
<evidence type="ECO:0000256" key="6">
    <source>
        <dbReference type="SAM" id="MobiDB-lite"/>
    </source>
</evidence>
<dbReference type="InterPro" id="IPR000210">
    <property type="entry name" value="BTB/POZ_dom"/>
</dbReference>
<keyword evidence="10" id="KW-1185">Reference proteome</keyword>
<dbReference type="GO" id="GO:0000981">
    <property type="term" value="F:DNA-binding transcription factor activity, RNA polymerase II-specific"/>
    <property type="evidence" value="ECO:0007669"/>
    <property type="project" value="TreeGrafter"/>
</dbReference>
<dbReference type="InterPro" id="IPR013087">
    <property type="entry name" value="Znf_C2H2_type"/>
</dbReference>
<evidence type="ECO:0008006" key="11">
    <source>
        <dbReference type="Google" id="ProtNLM"/>
    </source>
</evidence>
<accession>A0A553PQ22</accession>